<proteinExistence type="predicted"/>
<gene>
    <name evidence="2" type="ORF">T4E_11535</name>
</gene>
<sequence length="116" mass="13203">MIVGIKKLYLEVCIAVDYHGERSHSRCVVEQVGMYDGCQKQLLDLNRRHHLGKVTCLKQRRASMYYPRQTDKAVDKDDGRGRLTSKNSEGRQQSVSVIGSSAKLTSEDKEPETFRS</sequence>
<evidence type="ECO:0000256" key="1">
    <source>
        <dbReference type="SAM" id="MobiDB-lite"/>
    </source>
</evidence>
<protein>
    <submittedName>
        <fullName evidence="2">Uncharacterized protein</fullName>
    </submittedName>
</protein>
<dbReference type="Proteomes" id="UP000054815">
    <property type="component" value="Unassembled WGS sequence"/>
</dbReference>
<feature type="region of interest" description="Disordered" evidence="1">
    <location>
        <begin position="67"/>
        <end position="116"/>
    </location>
</feature>
<name>A0A0V0XN61_TRIPS</name>
<feature type="compositionally biased region" description="Basic and acidic residues" evidence="1">
    <location>
        <begin position="105"/>
        <end position="116"/>
    </location>
</feature>
<feature type="compositionally biased region" description="Basic and acidic residues" evidence="1">
    <location>
        <begin position="69"/>
        <end position="81"/>
    </location>
</feature>
<accession>A0A0V0XN61</accession>
<evidence type="ECO:0000313" key="2">
    <source>
        <dbReference type="EMBL" id="KRX89267.1"/>
    </source>
</evidence>
<evidence type="ECO:0000313" key="3">
    <source>
        <dbReference type="Proteomes" id="UP000054815"/>
    </source>
</evidence>
<organism evidence="2 3">
    <name type="scientific">Trichinella pseudospiralis</name>
    <name type="common">Parasitic roundworm</name>
    <dbReference type="NCBI Taxonomy" id="6337"/>
    <lineage>
        <taxon>Eukaryota</taxon>
        <taxon>Metazoa</taxon>
        <taxon>Ecdysozoa</taxon>
        <taxon>Nematoda</taxon>
        <taxon>Enoplea</taxon>
        <taxon>Dorylaimia</taxon>
        <taxon>Trichinellida</taxon>
        <taxon>Trichinellidae</taxon>
        <taxon>Trichinella</taxon>
    </lineage>
</organism>
<reference evidence="2 3" key="1">
    <citation type="submission" date="2015-01" db="EMBL/GenBank/DDBJ databases">
        <title>Evolution of Trichinella species and genotypes.</title>
        <authorList>
            <person name="Korhonen P.K."/>
            <person name="Edoardo P."/>
            <person name="Giuseppe L.R."/>
            <person name="Gasser R.B."/>
        </authorList>
    </citation>
    <scope>NUCLEOTIDE SEQUENCE [LARGE SCALE GENOMIC DNA]</scope>
    <source>
        <strain evidence="2">ISS141</strain>
    </source>
</reference>
<feature type="compositionally biased region" description="Polar residues" evidence="1">
    <location>
        <begin position="84"/>
        <end position="104"/>
    </location>
</feature>
<dbReference type="AlphaFoldDB" id="A0A0V0XN61"/>
<dbReference type="EMBL" id="JYDU01000204">
    <property type="protein sequence ID" value="KRX89267.1"/>
    <property type="molecule type" value="Genomic_DNA"/>
</dbReference>
<comment type="caution">
    <text evidence="2">The sequence shown here is derived from an EMBL/GenBank/DDBJ whole genome shotgun (WGS) entry which is preliminary data.</text>
</comment>